<dbReference type="GO" id="GO:0061617">
    <property type="term" value="C:MICOS complex"/>
    <property type="evidence" value="ECO:0007669"/>
    <property type="project" value="UniProtKB-UniRule"/>
</dbReference>
<comment type="function">
    <text evidence="1 9">Component of the MICOS complex, a large protein complex of the mitochondrial inner membrane that plays crucial roles in the maintenance of crista junctions, inner membrane architecture, and formation of contact sites to the outer membrane.</text>
</comment>
<evidence type="ECO:0000256" key="8">
    <source>
        <dbReference type="ARBA" id="ARBA00023136"/>
    </source>
</evidence>
<evidence type="ECO:0000256" key="5">
    <source>
        <dbReference type="ARBA" id="ARBA00022792"/>
    </source>
</evidence>
<evidence type="ECO:0000313" key="10">
    <source>
        <dbReference type="EMBL" id="KAL0267985.1"/>
    </source>
</evidence>
<protein>
    <recommendedName>
        <fullName evidence="9">MICOS complex subunit MIC10</fullName>
    </recommendedName>
</protein>
<reference evidence="10" key="1">
    <citation type="journal article" date="2024" name="Gigascience">
        <title>Chromosome-level genome of the poultry shaft louse Menopon gallinae provides insight into the host-switching and adaptive evolution of parasitic lice.</title>
        <authorList>
            <person name="Xu Y."/>
            <person name="Ma L."/>
            <person name="Liu S."/>
            <person name="Liang Y."/>
            <person name="Liu Q."/>
            <person name="He Z."/>
            <person name="Tian L."/>
            <person name="Duan Y."/>
            <person name="Cai W."/>
            <person name="Li H."/>
            <person name="Song F."/>
        </authorList>
    </citation>
    <scope>NUCLEOTIDE SEQUENCE</scope>
    <source>
        <strain evidence="10">Cailab_2023a</strain>
    </source>
</reference>
<dbReference type="InterPro" id="IPR007512">
    <property type="entry name" value="Mic10"/>
</dbReference>
<keyword evidence="8 9" id="KW-0472">Membrane</keyword>
<comment type="subunit">
    <text evidence="9">Component of the mitochondrial contact site and cristae organizing system (MICOS) complex.</text>
</comment>
<accession>A0AAW2HE58</accession>
<evidence type="ECO:0000256" key="7">
    <source>
        <dbReference type="ARBA" id="ARBA00023128"/>
    </source>
</evidence>
<dbReference type="PANTHER" id="PTHR21304">
    <property type="entry name" value="MICOS COMPLEX SUBUNIT MIC10"/>
    <property type="match status" value="1"/>
</dbReference>
<evidence type="ECO:0000256" key="4">
    <source>
        <dbReference type="ARBA" id="ARBA00022692"/>
    </source>
</evidence>
<keyword evidence="6 9" id="KW-1133">Transmembrane helix</keyword>
<dbReference type="EMBL" id="JARGDH010000005">
    <property type="protein sequence ID" value="KAL0267985.1"/>
    <property type="molecule type" value="Genomic_DNA"/>
</dbReference>
<gene>
    <name evidence="10" type="ORF">PYX00_010092</name>
</gene>
<dbReference type="PANTHER" id="PTHR21304:SF0">
    <property type="entry name" value="MICOS COMPLEX SUBUNIT MIC10"/>
    <property type="match status" value="1"/>
</dbReference>
<keyword evidence="4 9" id="KW-0812">Transmembrane</keyword>
<evidence type="ECO:0000256" key="2">
    <source>
        <dbReference type="ARBA" id="ARBA00004434"/>
    </source>
</evidence>
<dbReference type="Pfam" id="PF04418">
    <property type="entry name" value="DUF543"/>
    <property type="match status" value="1"/>
</dbReference>
<evidence type="ECO:0000256" key="3">
    <source>
        <dbReference type="ARBA" id="ARBA00006792"/>
    </source>
</evidence>
<evidence type="ECO:0000256" key="1">
    <source>
        <dbReference type="ARBA" id="ARBA00002689"/>
    </source>
</evidence>
<sequence>MACKAEPQQQPVTTNKEDELGRKWDRCITDMILKLGGGLLIGGVVSVIFCKRKKWPIAVGSGFGLGMAYSNCERDLNLSLAPTCNPTPKVSNNSVSFKDRTDKFFTFQ</sequence>
<proteinExistence type="inferred from homology"/>
<evidence type="ECO:0000256" key="6">
    <source>
        <dbReference type="ARBA" id="ARBA00022989"/>
    </source>
</evidence>
<keyword evidence="5 9" id="KW-0999">Mitochondrion inner membrane</keyword>
<dbReference type="AlphaFoldDB" id="A0AAW2HE58"/>
<comment type="subcellular location">
    <subcellularLocation>
        <location evidence="2 9">Mitochondrion inner membrane</location>
        <topology evidence="2 9">Single-pass membrane protein</topology>
    </subcellularLocation>
</comment>
<evidence type="ECO:0000256" key="9">
    <source>
        <dbReference type="RuleBase" id="RU363011"/>
    </source>
</evidence>
<name>A0AAW2HE58_9NEOP</name>
<keyword evidence="7 9" id="KW-0496">Mitochondrion</keyword>
<comment type="caution">
    <text evidence="10">The sequence shown here is derived from an EMBL/GenBank/DDBJ whole genome shotgun (WGS) entry which is preliminary data.</text>
</comment>
<comment type="similarity">
    <text evidence="3 9">Belongs to the MICOS complex subunit Mic10 family.</text>
</comment>
<feature type="transmembrane region" description="Helical" evidence="9">
    <location>
        <begin position="31"/>
        <end position="50"/>
    </location>
</feature>
<organism evidence="10">
    <name type="scientific">Menopon gallinae</name>
    <name type="common">poultry shaft louse</name>
    <dbReference type="NCBI Taxonomy" id="328185"/>
    <lineage>
        <taxon>Eukaryota</taxon>
        <taxon>Metazoa</taxon>
        <taxon>Ecdysozoa</taxon>
        <taxon>Arthropoda</taxon>
        <taxon>Hexapoda</taxon>
        <taxon>Insecta</taxon>
        <taxon>Pterygota</taxon>
        <taxon>Neoptera</taxon>
        <taxon>Paraneoptera</taxon>
        <taxon>Psocodea</taxon>
        <taxon>Troctomorpha</taxon>
        <taxon>Phthiraptera</taxon>
        <taxon>Amblycera</taxon>
        <taxon>Menoponidae</taxon>
        <taxon>Menopon</taxon>
    </lineage>
</organism>